<feature type="transmembrane region" description="Helical" evidence="6">
    <location>
        <begin position="62"/>
        <end position="83"/>
    </location>
</feature>
<feature type="transmembrane region" description="Helical" evidence="6">
    <location>
        <begin position="207"/>
        <end position="227"/>
    </location>
</feature>
<evidence type="ECO:0000313" key="9">
    <source>
        <dbReference type="Proteomes" id="UP000603352"/>
    </source>
</evidence>
<dbReference type="PANTHER" id="PTHR32322">
    <property type="entry name" value="INNER MEMBRANE TRANSPORTER"/>
    <property type="match status" value="1"/>
</dbReference>
<evidence type="ECO:0000256" key="5">
    <source>
        <dbReference type="ARBA" id="ARBA00023136"/>
    </source>
</evidence>
<dbReference type="PANTHER" id="PTHR32322:SF2">
    <property type="entry name" value="EAMA DOMAIN-CONTAINING PROTEIN"/>
    <property type="match status" value="1"/>
</dbReference>
<dbReference type="Proteomes" id="UP000603352">
    <property type="component" value="Unassembled WGS sequence"/>
</dbReference>
<keyword evidence="4 6" id="KW-1133">Transmembrane helix</keyword>
<dbReference type="Pfam" id="PF00892">
    <property type="entry name" value="EamA"/>
    <property type="match status" value="2"/>
</dbReference>
<keyword evidence="3 6" id="KW-0812">Transmembrane</keyword>
<feature type="transmembrane region" description="Helical" evidence="6">
    <location>
        <begin position="90"/>
        <end position="110"/>
    </location>
</feature>
<proteinExistence type="inferred from homology"/>
<feature type="domain" description="EamA" evidence="7">
    <location>
        <begin position="39"/>
        <end position="164"/>
    </location>
</feature>
<feature type="transmembrane region" description="Helical" evidence="6">
    <location>
        <begin position="150"/>
        <end position="170"/>
    </location>
</feature>
<evidence type="ECO:0000256" key="6">
    <source>
        <dbReference type="SAM" id="Phobius"/>
    </source>
</evidence>
<dbReference type="InterPro" id="IPR000620">
    <property type="entry name" value="EamA_dom"/>
</dbReference>
<evidence type="ECO:0000256" key="2">
    <source>
        <dbReference type="ARBA" id="ARBA00007362"/>
    </source>
</evidence>
<name>A0ABQ1I7Z5_9PROT</name>
<comment type="similarity">
    <text evidence="2">Belongs to the EamA transporter family.</text>
</comment>
<comment type="subcellular location">
    <subcellularLocation>
        <location evidence="1">Membrane</location>
        <topology evidence="1">Multi-pass membrane protein</topology>
    </subcellularLocation>
</comment>
<feature type="transmembrane region" description="Helical" evidence="6">
    <location>
        <begin position="176"/>
        <end position="195"/>
    </location>
</feature>
<evidence type="ECO:0000256" key="4">
    <source>
        <dbReference type="ARBA" id="ARBA00022989"/>
    </source>
</evidence>
<keyword evidence="9" id="KW-1185">Reference proteome</keyword>
<dbReference type="GO" id="GO:0005524">
    <property type="term" value="F:ATP binding"/>
    <property type="evidence" value="ECO:0007669"/>
    <property type="project" value="UniProtKB-KW"/>
</dbReference>
<keyword evidence="8" id="KW-0067">ATP-binding</keyword>
<evidence type="ECO:0000313" key="8">
    <source>
        <dbReference type="EMBL" id="GGB25789.1"/>
    </source>
</evidence>
<dbReference type="InterPro" id="IPR050638">
    <property type="entry name" value="AA-Vitamin_Transporters"/>
</dbReference>
<evidence type="ECO:0000256" key="1">
    <source>
        <dbReference type="ARBA" id="ARBA00004141"/>
    </source>
</evidence>
<feature type="transmembrane region" description="Helical" evidence="6">
    <location>
        <begin position="267"/>
        <end position="286"/>
    </location>
</feature>
<reference evidence="9" key="1">
    <citation type="journal article" date="2019" name="Int. J. Syst. Evol. Microbiol.">
        <title>The Global Catalogue of Microorganisms (GCM) 10K type strain sequencing project: providing services to taxonomists for standard genome sequencing and annotation.</title>
        <authorList>
            <consortium name="The Broad Institute Genomics Platform"/>
            <consortium name="The Broad Institute Genome Sequencing Center for Infectious Disease"/>
            <person name="Wu L."/>
            <person name="Ma J."/>
        </authorList>
    </citation>
    <scope>NUCLEOTIDE SEQUENCE [LARGE SCALE GENOMIC DNA]</scope>
    <source>
        <strain evidence="9">CGMCC 1.10188</strain>
    </source>
</reference>
<dbReference type="EMBL" id="BMDZ01000002">
    <property type="protein sequence ID" value="GGB25789.1"/>
    <property type="molecule type" value="Genomic_DNA"/>
</dbReference>
<keyword evidence="8" id="KW-0547">Nucleotide-binding</keyword>
<evidence type="ECO:0000259" key="7">
    <source>
        <dbReference type="Pfam" id="PF00892"/>
    </source>
</evidence>
<feature type="transmembrane region" description="Helical" evidence="6">
    <location>
        <begin position="292"/>
        <end position="310"/>
    </location>
</feature>
<accession>A0ABQ1I7Z5</accession>
<feature type="transmembrane region" description="Helical" evidence="6">
    <location>
        <begin position="116"/>
        <end position="138"/>
    </location>
</feature>
<feature type="transmembrane region" description="Helical" evidence="6">
    <location>
        <begin position="37"/>
        <end position="56"/>
    </location>
</feature>
<dbReference type="SUPFAM" id="SSF103481">
    <property type="entry name" value="Multidrug resistance efflux transporter EmrE"/>
    <property type="match status" value="2"/>
</dbReference>
<sequence>MSVCPSRPAPTSLPASALAADAGAPPAAPGRQLMPGAFVLLWSTGYIGGAIALGGIEPLTMSVLRFAIATALMAAIAWGTGAIRPVRRGLIVHAAITGMLMHGLQFGGLYSGMAAGVSAGAAALIIGLMPVVVTVLAGPMLNEWPRPRHLAGLGLGIAGVALVVGPRLAGGVGGPAVGYGLVVLGLLGLSLGTVWQKRFCAGLDLRLAGTVQTAAGGLVLVPAALLLETGHVLWSGEVAAAVLWLAVVNSIGAIALLGLLMRQGTAARAAGLFFLVPSATAVMAWIVLGQPITPLMLAGMALSAAGVRLGRR</sequence>
<feature type="transmembrane region" description="Helical" evidence="6">
    <location>
        <begin position="239"/>
        <end position="260"/>
    </location>
</feature>
<dbReference type="InterPro" id="IPR037185">
    <property type="entry name" value="EmrE-like"/>
</dbReference>
<organism evidence="8 9">
    <name type="scientific">Tistrella bauzanensis</name>
    <dbReference type="NCBI Taxonomy" id="657419"/>
    <lineage>
        <taxon>Bacteria</taxon>
        <taxon>Pseudomonadati</taxon>
        <taxon>Pseudomonadota</taxon>
        <taxon>Alphaproteobacteria</taxon>
        <taxon>Geminicoccales</taxon>
        <taxon>Geminicoccaceae</taxon>
        <taxon>Tistrella</taxon>
    </lineage>
</organism>
<keyword evidence="5 6" id="KW-0472">Membrane</keyword>
<dbReference type="RefSeq" id="WP_372401972.1">
    <property type="nucleotide sequence ID" value="NZ_CP121009.1"/>
</dbReference>
<gene>
    <name evidence="8" type="ORF">GCM10011505_03740</name>
</gene>
<comment type="caution">
    <text evidence="8">The sequence shown here is derived from an EMBL/GenBank/DDBJ whole genome shotgun (WGS) entry which is preliminary data.</text>
</comment>
<evidence type="ECO:0000256" key="3">
    <source>
        <dbReference type="ARBA" id="ARBA00022692"/>
    </source>
</evidence>
<feature type="domain" description="EamA" evidence="7">
    <location>
        <begin position="178"/>
        <end position="308"/>
    </location>
</feature>
<protein>
    <submittedName>
        <fullName evidence="8">Peptide ABC transporter ATP-binding protein</fullName>
    </submittedName>
</protein>